<evidence type="ECO:0000259" key="7">
    <source>
        <dbReference type="Pfam" id="PF00155"/>
    </source>
</evidence>
<evidence type="ECO:0000313" key="8">
    <source>
        <dbReference type="EMBL" id="ADQ79370.1"/>
    </source>
</evidence>
<gene>
    <name evidence="8" type="ordered locus">Palpr_1223</name>
</gene>
<dbReference type="Pfam" id="PF00155">
    <property type="entry name" value="Aminotran_1_2"/>
    <property type="match status" value="1"/>
</dbReference>
<evidence type="ECO:0000256" key="4">
    <source>
        <dbReference type="ARBA" id="ARBA00022679"/>
    </source>
</evidence>
<dbReference type="PANTHER" id="PTHR46383">
    <property type="entry name" value="ASPARTATE AMINOTRANSFERASE"/>
    <property type="match status" value="1"/>
</dbReference>
<dbReference type="InterPro" id="IPR050596">
    <property type="entry name" value="AspAT/PAT-like"/>
</dbReference>
<dbReference type="GO" id="GO:0030170">
    <property type="term" value="F:pyridoxal phosphate binding"/>
    <property type="evidence" value="ECO:0007669"/>
    <property type="project" value="InterPro"/>
</dbReference>
<keyword evidence="3 6" id="KW-0032">Aminotransferase</keyword>
<dbReference type="EC" id="2.6.1.-" evidence="6"/>
<evidence type="ECO:0000256" key="1">
    <source>
        <dbReference type="ARBA" id="ARBA00001933"/>
    </source>
</evidence>
<reference evidence="8 9" key="2">
    <citation type="journal article" date="2011" name="Stand. Genomic Sci.">
        <title>Complete genome sequence of Paludibacter propionicigenes type strain (WB4).</title>
        <authorList>
            <person name="Gronow S."/>
            <person name="Munk C."/>
            <person name="Lapidus A."/>
            <person name="Nolan M."/>
            <person name="Lucas S."/>
            <person name="Hammon N."/>
            <person name="Deshpande S."/>
            <person name="Cheng J.F."/>
            <person name="Tapia R."/>
            <person name="Han C."/>
            <person name="Goodwin L."/>
            <person name="Pitluck S."/>
            <person name="Liolios K."/>
            <person name="Ivanova N."/>
            <person name="Mavromatis K."/>
            <person name="Mikhailova N."/>
            <person name="Pati A."/>
            <person name="Chen A."/>
            <person name="Palaniappan K."/>
            <person name="Land M."/>
            <person name="Hauser L."/>
            <person name="Chang Y.J."/>
            <person name="Jeffries C.D."/>
            <person name="Brambilla E."/>
            <person name="Rohde M."/>
            <person name="Goker M."/>
            <person name="Detter J.C."/>
            <person name="Woyke T."/>
            <person name="Bristow J."/>
            <person name="Eisen J.A."/>
            <person name="Markowitz V."/>
            <person name="Hugenholtz P."/>
            <person name="Kyrpides N.C."/>
            <person name="Klenk H.P."/>
        </authorList>
    </citation>
    <scope>NUCLEOTIDE SEQUENCE [LARGE SCALE GENOMIC DNA]</scope>
    <source>
        <strain evidence="9">DSM 17365 / JCM 13257 / WB4</strain>
    </source>
</reference>
<dbReference type="Gene3D" id="3.40.640.10">
    <property type="entry name" value="Type I PLP-dependent aspartate aminotransferase-like (Major domain)"/>
    <property type="match status" value="1"/>
</dbReference>
<dbReference type="KEGG" id="ppn:Palpr_1223"/>
<dbReference type="PANTHER" id="PTHR46383:SF2">
    <property type="entry name" value="AMINOTRANSFERASE"/>
    <property type="match status" value="1"/>
</dbReference>
<keyword evidence="9" id="KW-1185">Reference proteome</keyword>
<dbReference type="SUPFAM" id="SSF53383">
    <property type="entry name" value="PLP-dependent transferases"/>
    <property type="match status" value="1"/>
</dbReference>
<keyword evidence="4 6" id="KW-0808">Transferase</keyword>
<dbReference type="HOGENOM" id="CLU_017584_4_3_10"/>
<dbReference type="RefSeq" id="WP_013444739.1">
    <property type="nucleotide sequence ID" value="NC_014734.1"/>
</dbReference>
<dbReference type="AlphaFoldDB" id="E4T3S6"/>
<evidence type="ECO:0000313" key="9">
    <source>
        <dbReference type="Proteomes" id="UP000008718"/>
    </source>
</evidence>
<comment type="cofactor">
    <cofactor evidence="1 6">
        <name>pyridoxal 5'-phosphate</name>
        <dbReference type="ChEBI" id="CHEBI:597326"/>
    </cofactor>
</comment>
<organism evidence="8 9">
    <name type="scientific">Paludibacter propionicigenes (strain DSM 17365 / JCM 13257 / WB4)</name>
    <dbReference type="NCBI Taxonomy" id="694427"/>
    <lineage>
        <taxon>Bacteria</taxon>
        <taxon>Pseudomonadati</taxon>
        <taxon>Bacteroidota</taxon>
        <taxon>Bacteroidia</taxon>
        <taxon>Bacteroidales</taxon>
        <taxon>Paludibacteraceae</taxon>
        <taxon>Paludibacter</taxon>
    </lineage>
</organism>
<dbReference type="PROSITE" id="PS00105">
    <property type="entry name" value="AA_TRANSFER_CLASS_1"/>
    <property type="match status" value="1"/>
</dbReference>
<dbReference type="InterPro" id="IPR004838">
    <property type="entry name" value="NHTrfase_class1_PyrdxlP-BS"/>
</dbReference>
<dbReference type="OrthoDB" id="9802328at2"/>
<dbReference type="CDD" id="cd00609">
    <property type="entry name" value="AAT_like"/>
    <property type="match status" value="1"/>
</dbReference>
<feature type="domain" description="Aminotransferase class I/classII large" evidence="7">
    <location>
        <begin position="29"/>
        <end position="371"/>
    </location>
</feature>
<dbReference type="STRING" id="694427.Palpr_1223"/>
<dbReference type="GO" id="GO:0008483">
    <property type="term" value="F:transaminase activity"/>
    <property type="evidence" value="ECO:0007669"/>
    <property type="project" value="UniProtKB-KW"/>
</dbReference>
<evidence type="ECO:0000256" key="5">
    <source>
        <dbReference type="ARBA" id="ARBA00022898"/>
    </source>
</evidence>
<dbReference type="Proteomes" id="UP000008718">
    <property type="component" value="Chromosome"/>
</dbReference>
<keyword evidence="5" id="KW-0663">Pyridoxal phosphate</keyword>
<evidence type="ECO:0000256" key="6">
    <source>
        <dbReference type="RuleBase" id="RU000481"/>
    </source>
</evidence>
<reference key="1">
    <citation type="submission" date="2010-11" db="EMBL/GenBank/DDBJ databases">
        <title>The complete genome of Paludibacter propionicigenes DSM 17365.</title>
        <authorList>
            <consortium name="US DOE Joint Genome Institute (JGI-PGF)"/>
            <person name="Lucas S."/>
            <person name="Copeland A."/>
            <person name="Lapidus A."/>
            <person name="Bruce D."/>
            <person name="Goodwin L."/>
            <person name="Pitluck S."/>
            <person name="Kyrpides N."/>
            <person name="Mavromatis K."/>
            <person name="Ivanova N."/>
            <person name="Munk A.C."/>
            <person name="Brettin T."/>
            <person name="Detter J.C."/>
            <person name="Han C."/>
            <person name="Tapia R."/>
            <person name="Land M."/>
            <person name="Hauser L."/>
            <person name="Markowitz V."/>
            <person name="Cheng J.-F."/>
            <person name="Hugenholtz P."/>
            <person name="Woyke T."/>
            <person name="Wu D."/>
            <person name="Gronow S."/>
            <person name="Wellnitz S."/>
            <person name="Brambilla E."/>
            <person name="Klenk H.-P."/>
            <person name="Eisen J.A."/>
        </authorList>
    </citation>
    <scope>NUCLEOTIDE SEQUENCE</scope>
    <source>
        <strain>WB4</strain>
    </source>
</reference>
<dbReference type="InterPro" id="IPR015424">
    <property type="entry name" value="PyrdxlP-dep_Trfase"/>
</dbReference>
<sequence length="384" mass="43155">MNQTIERMTSFIVMDVLERANELQQNGIDVIHLEVGEPDFDMPECIAKAAIEAHKTGVTHYTHSLGDPQLRKAISEFYKTEYNVTVDPDCILVTSGSSPAILMALMLLCNAGDEVIMSNPGYPCYRNFTLACQAEPVCVPLRAECDFQYNIADIREKITDKTRALFVNSPMNPTGTLVNDSVYKELIQLGIPIISDEIYHGLVYNGKASSILEFTDKAFVINGFSKRFAMTGLRLGYLIAPKEYMRSLQILQQNLFICAPSTAQKAGIAALKEARTDVDTMRNIYNERRVYLIDKMRKMGFVIHTEPQGAFYVFCDARKFTSDSYRFAFDILEKAHVGVTPGIDFGTGGEGFIRLSYANSLENIRTAMDRLETYLNNEIQQQAD</sequence>
<dbReference type="InterPro" id="IPR004839">
    <property type="entry name" value="Aminotransferase_I/II_large"/>
</dbReference>
<comment type="similarity">
    <text evidence="2 6">Belongs to the class-I pyridoxal-phosphate-dependent aminotransferase family.</text>
</comment>
<evidence type="ECO:0000256" key="2">
    <source>
        <dbReference type="ARBA" id="ARBA00007441"/>
    </source>
</evidence>
<protein>
    <recommendedName>
        <fullName evidence="6">Aminotransferase</fullName>
        <ecNumber evidence="6">2.6.1.-</ecNumber>
    </recommendedName>
</protein>
<accession>E4T3S6</accession>
<name>E4T3S6_PALPW</name>
<dbReference type="EMBL" id="CP002345">
    <property type="protein sequence ID" value="ADQ79370.1"/>
    <property type="molecule type" value="Genomic_DNA"/>
</dbReference>
<dbReference type="InterPro" id="IPR015421">
    <property type="entry name" value="PyrdxlP-dep_Trfase_major"/>
</dbReference>
<proteinExistence type="inferred from homology"/>
<dbReference type="eggNOG" id="COG0436">
    <property type="taxonomic scope" value="Bacteria"/>
</dbReference>
<dbReference type="GO" id="GO:0006520">
    <property type="term" value="P:amino acid metabolic process"/>
    <property type="evidence" value="ECO:0007669"/>
    <property type="project" value="InterPro"/>
</dbReference>
<evidence type="ECO:0000256" key="3">
    <source>
        <dbReference type="ARBA" id="ARBA00022576"/>
    </source>
</evidence>